<evidence type="ECO:0000313" key="10">
    <source>
        <dbReference type="Proteomes" id="UP000797356"/>
    </source>
</evidence>
<dbReference type="AlphaFoldDB" id="A0A8K0HV22"/>
<keyword evidence="10" id="KW-1185">Reference proteome</keyword>
<proteinExistence type="inferred from homology"/>
<dbReference type="Pfam" id="PF00940">
    <property type="entry name" value="RNA_pol"/>
    <property type="match status" value="1"/>
</dbReference>
<evidence type="ECO:0000256" key="2">
    <source>
        <dbReference type="ARBA" id="ARBA00012418"/>
    </source>
</evidence>
<dbReference type="PANTHER" id="PTHR10102">
    <property type="entry name" value="DNA-DIRECTED RNA POLYMERASE, MITOCHONDRIAL"/>
    <property type="match status" value="1"/>
</dbReference>
<evidence type="ECO:0000256" key="5">
    <source>
        <dbReference type="ARBA" id="ARBA00022695"/>
    </source>
</evidence>
<dbReference type="SMART" id="SM01311">
    <property type="entry name" value="RPOL_N"/>
    <property type="match status" value="1"/>
</dbReference>
<evidence type="ECO:0000256" key="3">
    <source>
        <dbReference type="ARBA" id="ARBA00022478"/>
    </source>
</evidence>
<dbReference type="GO" id="GO:0006390">
    <property type="term" value="P:mitochondrial transcription"/>
    <property type="evidence" value="ECO:0007669"/>
    <property type="project" value="TreeGrafter"/>
</dbReference>
<sequence length="468" mass="53290">MCCNAALILAIPKSSLQKSLGVFDSNNAPIPKEMWRNLARNASYSSQNLIFAGQPSSIPALPSISSILGSAQDAISCEKNRTLEHPSAIDYLTWVFCHNGYSSSFLMHEQIEARIQRSLEKTRKKTYKNKKNEDVEGAILTKEQEFLRKKVTNLMKKQKVHQVRNIVKGQDDSKLWGQDAQAKVGSHLIELLMETAYVQPPVSRSVDGPPDIRPAVRYSLRTVTKEQQPWMHYVVQNGGLRKGCFVDRIWSSEGKITDLVDRDDISLPEKPDTEDEAEIRKWKWKVESVKKENSERHSQQCDVEIKLAISLPEKPDTEDEAEIRKWKWKVESVKKENSERHSQQCDVEIKLAPIRKYYQLFLLIVDINGMEADRKLVKQTVMTSVYSVTYVVAHEQIKRNLKGQSLIADDTELFGALCYAAKTTLTALGEMFQAACSIMSWLGTVQRLSLQRSIPLKLLFKFDLTTGN</sequence>
<evidence type="ECO:0000256" key="1">
    <source>
        <dbReference type="ARBA" id="ARBA00009493"/>
    </source>
</evidence>
<evidence type="ECO:0000256" key="4">
    <source>
        <dbReference type="ARBA" id="ARBA00022679"/>
    </source>
</evidence>
<dbReference type="GO" id="GO:0034245">
    <property type="term" value="C:mitochondrial DNA-directed RNA polymerase complex"/>
    <property type="evidence" value="ECO:0007669"/>
    <property type="project" value="TreeGrafter"/>
</dbReference>
<keyword evidence="6" id="KW-0804">Transcription</keyword>
<dbReference type="InterPro" id="IPR029262">
    <property type="entry name" value="RPOL_N"/>
</dbReference>
<dbReference type="Pfam" id="PF14700">
    <property type="entry name" value="RPOL_N"/>
    <property type="match status" value="1"/>
</dbReference>
<accession>A0A8K0HV22</accession>
<name>A0A8K0HV22_COCNU</name>
<feature type="domain" description="DNA-directed RNA polymerase N-terminal" evidence="8">
    <location>
        <begin position="32"/>
        <end position="281"/>
    </location>
</feature>
<dbReference type="InterPro" id="IPR046950">
    <property type="entry name" value="DNA-dir_Rpol_C_phage-type"/>
</dbReference>
<comment type="catalytic activity">
    <reaction evidence="7">
        <text>RNA(n) + a ribonucleoside 5'-triphosphate = RNA(n+1) + diphosphate</text>
        <dbReference type="Rhea" id="RHEA:21248"/>
        <dbReference type="Rhea" id="RHEA-COMP:14527"/>
        <dbReference type="Rhea" id="RHEA-COMP:17342"/>
        <dbReference type="ChEBI" id="CHEBI:33019"/>
        <dbReference type="ChEBI" id="CHEBI:61557"/>
        <dbReference type="ChEBI" id="CHEBI:140395"/>
        <dbReference type="EC" id="2.7.7.6"/>
    </reaction>
</comment>
<gene>
    <name evidence="9" type="ORF">COCNU_01G006090</name>
</gene>
<protein>
    <recommendedName>
        <fullName evidence="2">DNA-directed RNA polymerase</fullName>
        <ecNumber evidence="2">2.7.7.6</ecNumber>
    </recommendedName>
</protein>
<dbReference type="OrthoDB" id="276422at2759"/>
<dbReference type="Gene3D" id="1.10.1320.10">
    <property type="entry name" value="DNA-directed RNA polymerase, N-terminal domain"/>
    <property type="match status" value="1"/>
</dbReference>
<evidence type="ECO:0000256" key="7">
    <source>
        <dbReference type="ARBA" id="ARBA00048552"/>
    </source>
</evidence>
<dbReference type="InterPro" id="IPR037159">
    <property type="entry name" value="RNA_POL_N_sf"/>
</dbReference>
<dbReference type="EMBL" id="CM017872">
    <property type="protein sequence ID" value="KAG1326675.1"/>
    <property type="molecule type" value="Genomic_DNA"/>
</dbReference>
<dbReference type="PANTHER" id="PTHR10102:SF0">
    <property type="entry name" value="DNA-DIRECTED RNA POLYMERASE, MITOCHONDRIAL"/>
    <property type="match status" value="1"/>
</dbReference>
<organism evidence="9 10">
    <name type="scientific">Cocos nucifera</name>
    <name type="common">Coconut palm</name>
    <dbReference type="NCBI Taxonomy" id="13894"/>
    <lineage>
        <taxon>Eukaryota</taxon>
        <taxon>Viridiplantae</taxon>
        <taxon>Streptophyta</taxon>
        <taxon>Embryophyta</taxon>
        <taxon>Tracheophyta</taxon>
        <taxon>Spermatophyta</taxon>
        <taxon>Magnoliopsida</taxon>
        <taxon>Liliopsida</taxon>
        <taxon>Arecaceae</taxon>
        <taxon>Arecoideae</taxon>
        <taxon>Cocoseae</taxon>
        <taxon>Attaleinae</taxon>
        <taxon>Cocos</taxon>
    </lineage>
</organism>
<reference evidence="9" key="1">
    <citation type="journal article" date="2017" name="Gigascience">
        <title>The genome draft of coconut (Cocos nucifera).</title>
        <authorList>
            <person name="Xiao Y."/>
            <person name="Xu P."/>
            <person name="Fan H."/>
            <person name="Baudouin L."/>
            <person name="Xia W."/>
            <person name="Bocs S."/>
            <person name="Xu J."/>
            <person name="Li Q."/>
            <person name="Guo A."/>
            <person name="Zhou L."/>
            <person name="Li J."/>
            <person name="Wu Y."/>
            <person name="Ma Z."/>
            <person name="Armero A."/>
            <person name="Issali A.E."/>
            <person name="Liu N."/>
            <person name="Peng M."/>
            <person name="Yang Y."/>
        </authorList>
    </citation>
    <scope>NUCLEOTIDE SEQUENCE</scope>
    <source>
        <tissue evidence="9">Spear leaf of Hainan Tall coconut</tissue>
    </source>
</reference>
<dbReference type="EC" id="2.7.7.6" evidence="2"/>
<comment type="similarity">
    <text evidence="1">Belongs to the phage and mitochondrial RNA polymerase family.</text>
</comment>
<dbReference type="InterPro" id="IPR002092">
    <property type="entry name" value="DNA-dir_Rpol_phage-type"/>
</dbReference>
<keyword evidence="4" id="KW-0808">Transferase</keyword>
<dbReference type="GO" id="GO:0003899">
    <property type="term" value="F:DNA-directed RNA polymerase activity"/>
    <property type="evidence" value="ECO:0007669"/>
    <property type="project" value="UniProtKB-EC"/>
</dbReference>
<evidence type="ECO:0000259" key="8">
    <source>
        <dbReference type="SMART" id="SM01311"/>
    </source>
</evidence>
<keyword evidence="3" id="KW-0240">DNA-directed RNA polymerase</keyword>
<keyword evidence="5" id="KW-0548">Nucleotidyltransferase</keyword>
<evidence type="ECO:0000256" key="6">
    <source>
        <dbReference type="ARBA" id="ARBA00023163"/>
    </source>
</evidence>
<dbReference type="SUPFAM" id="SSF56672">
    <property type="entry name" value="DNA/RNA polymerases"/>
    <property type="match status" value="2"/>
</dbReference>
<dbReference type="Gene3D" id="1.10.150.20">
    <property type="entry name" value="5' to 3' exonuclease, C-terminal subdomain"/>
    <property type="match status" value="1"/>
</dbReference>
<dbReference type="GO" id="GO:0003677">
    <property type="term" value="F:DNA binding"/>
    <property type="evidence" value="ECO:0007669"/>
    <property type="project" value="InterPro"/>
</dbReference>
<comment type="caution">
    <text evidence="9">The sequence shown here is derived from an EMBL/GenBank/DDBJ whole genome shotgun (WGS) entry which is preliminary data.</text>
</comment>
<reference evidence="9" key="2">
    <citation type="submission" date="2019-07" db="EMBL/GenBank/DDBJ databases">
        <authorList>
            <person name="Yang Y."/>
            <person name="Bocs S."/>
            <person name="Baudouin L."/>
        </authorList>
    </citation>
    <scope>NUCLEOTIDE SEQUENCE</scope>
    <source>
        <tissue evidence="9">Spear leaf of Hainan Tall coconut</tissue>
    </source>
</reference>
<evidence type="ECO:0000313" key="9">
    <source>
        <dbReference type="EMBL" id="KAG1326675.1"/>
    </source>
</evidence>
<dbReference type="InterPro" id="IPR043502">
    <property type="entry name" value="DNA/RNA_pol_sf"/>
</dbReference>
<dbReference type="Proteomes" id="UP000797356">
    <property type="component" value="Chromosome 1"/>
</dbReference>